<evidence type="ECO:0000313" key="3">
    <source>
        <dbReference type="Proteomes" id="UP000327157"/>
    </source>
</evidence>
<dbReference type="AlphaFoldDB" id="A0A5N5HMS5"/>
<reference evidence="3" key="2">
    <citation type="submission" date="2019-10" db="EMBL/GenBank/DDBJ databases">
        <title>A de novo genome assembly of a pear dwarfing rootstock.</title>
        <authorList>
            <person name="Wang F."/>
            <person name="Wang J."/>
            <person name="Li S."/>
            <person name="Zhang Y."/>
            <person name="Fang M."/>
            <person name="Ma L."/>
            <person name="Zhao Y."/>
            <person name="Jiang S."/>
        </authorList>
    </citation>
    <scope>NUCLEOTIDE SEQUENCE [LARGE SCALE GENOMIC DNA]</scope>
</reference>
<gene>
    <name evidence="2" type="ORF">D8674_034051</name>
</gene>
<sequence length="105" mass="11443">MLIPHHTNSPKWTPPPLGSLKMNIDGAWISSRRLGGVGLIVRDDSGGFLAVKAIVEALRDPSINLSSIGQIIEDIEALRSSITEVCFTHTHRHANQAAHRLARFG</sequence>
<reference evidence="2 3" key="1">
    <citation type="submission" date="2019-09" db="EMBL/GenBank/DDBJ databases">
        <authorList>
            <person name="Ou C."/>
        </authorList>
    </citation>
    <scope>NUCLEOTIDE SEQUENCE [LARGE SCALE GENOMIC DNA]</scope>
    <source>
        <strain evidence="2">S2</strain>
        <tissue evidence="2">Leaf</tissue>
    </source>
</reference>
<dbReference type="PANTHER" id="PTHR47723:SF19">
    <property type="entry name" value="POLYNUCLEOTIDYL TRANSFERASE, RIBONUCLEASE H-LIKE SUPERFAMILY PROTEIN"/>
    <property type="match status" value="1"/>
</dbReference>
<dbReference type="PANTHER" id="PTHR47723">
    <property type="entry name" value="OS05G0353850 PROTEIN"/>
    <property type="match status" value="1"/>
</dbReference>
<dbReference type="GO" id="GO:0004523">
    <property type="term" value="F:RNA-DNA hybrid ribonuclease activity"/>
    <property type="evidence" value="ECO:0007669"/>
    <property type="project" value="InterPro"/>
</dbReference>
<evidence type="ECO:0000259" key="1">
    <source>
        <dbReference type="Pfam" id="PF13456"/>
    </source>
</evidence>
<dbReference type="GO" id="GO:0003676">
    <property type="term" value="F:nucleic acid binding"/>
    <property type="evidence" value="ECO:0007669"/>
    <property type="project" value="InterPro"/>
</dbReference>
<dbReference type="InterPro" id="IPR053151">
    <property type="entry name" value="RNase_H-like"/>
</dbReference>
<dbReference type="Proteomes" id="UP000327157">
    <property type="component" value="Chromosome 8"/>
</dbReference>
<feature type="domain" description="RNase H type-1" evidence="1">
    <location>
        <begin position="52"/>
        <end position="104"/>
    </location>
</feature>
<dbReference type="InterPro" id="IPR002156">
    <property type="entry name" value="RNaseH_domain"/>
</dbReference>
<dbReference type="InterPro" id="IPR044730">
    <property type="entry name" value="RNase_H-like_dom_plant"/>
</dbReference>
<accession>A0A5N5HMS5</accession>
<reference evidence="2 3" key="3">
    <citation type="submission" date="2019-11" db="EMBL/GenBank/DDBJ databases">
        <title>A de novo genome assembly of a pear dwarfing rootstock.</title>
        <authorList>
            <person name="Wang F."/>
            <person name="Wang J."/>
            <person name="Li S."/>
            <person name="Zhang Y."/>
            <person name="Fang M."/>
            <person name="Ma L."/>
            <person name="Zhao Y."/>
            <person name="Jiang S."/>
        </authorList>
    </citation>
    <scope>NUCLEOTIDE SEQUENCE [LARGE SCALE GENOMIC DNA]</scope>
    <source>
        <strain evidence="2">S2</strain>
        <tissue evidence="2">Leaf</tissue>
    </source>
</reference>
<dbReference type="CDD" id="cd06222">
    <property type="entry name" value="RNase_H_like"/>
    <property type="match status" value="1"/>
</dbReference>
<protein>
    <recommendedName>
        <fullName evidence="1">RNase H type-1 domain-containing protein</fullName>
    </recommendedName>
</protein>
<organism evidence="2 3">
    <name type="scientific">Pyrus ussuriensis x Pyrus communis</name>
    <dbReference type="NCBI Taxonomy" id="2448454"/>
    <lineage>
        <taxon>Eukaryota</taxon>
        <taxon>Viridiplantae</taxon>
        <taxon>Streptophyta</taxon>
        <taxon>Embryophyta</taxon>
        <taxon>Tracheophyta</taxon>
        <taxon>Spermatophyta</taxon>
        <taxon>Magnoliopsida</taxon>
        <taxon>eudicotyledons</taxon>
        <taxon>Gunneridae</taxon>
        <taxon>Pentapetalae</taxon>
        <taxon>rosids</taxon>
        <taxon>fabids</taxon>
        <taxon>Rosales</taxon>
        <taxon>Rosaceae</taxon>
        <taxon>Amygdaloideae</taxon>
        <taxon>Maleae</taxon>
        <taxon>Pyrus</taxon>
    </lineage>
</organism>
<dbReference type="OrthoDB" id="1166005at2759"/>
<dbReference type="Pfam" id="PF13456">
    <property type="entry name" value="RVT_3"/>
    <property type="match status" value="1"/>
</dbReference>
<keyword evidence="3" id="KW-1185">Reference proteome</keyword>
<evidence type="ECO:0000313" key="2">
    <source>
        <dbReference type="EMBL" id="KAB2629256.1"/>
    </source>
</evidence>
<comment type="caution">
    <text evidence="2">The sequence shown here is derived from an EMBL/GenBank/DDBJ whole genome shotgun (WGS) entry which is preliminary data.</text>
</comment>
<dbReference type="EMBL" id="SMOL01000148">
    <property type="protein sequence ID" value="KAB2629256.1"/>
    <property type="molecule type" value="Genomic_DNA"/>
</dbReference>
<proteinExistence type="predicted"/>
<name>A0A5N5HMS5_9ROSA</name>